<organism evidence="2 3">
    <name type="scientific">Steccherinum ochraceum</name>
    <dbReference type="NCBI Taxonomy" id="92696"/>
    <lineage>
        <taxon>Eukaryota</taxon>
        <taxon>Fungi</taxon>
        <taxon>Dikarya</taxon>
        <taxon>Basidiomycota</taxon>
        <taxon>Agaricomycotina</taxon>
        <taxon>Agaricomycetes</taxon>
        <taxon>Polyporales</taxon>
        <taxon>Steccherinaceae</taxon>
        <taxon>Steccherinum</taxon>
    </lineage>
</organism>
<dbReference type="STRING" id="92696.A0A4R0R1N5"/>
<accession>A0A4R0R1N5</accession>
<proteinExistence type="predicted"/>
<comment type="caution">
    <text evidence="2">The sequence shown here is derived from an EMBL/GenBank/DDBJ whole genome shotgun (WGS) entry which is preliminary data.</text>
</comment>
<keyword evidence="1" id="KW-1133">Transmembrane helix</keyword>
<keyword evidence="3" id="KW-1185">Reference proteome</keyword>
<reference evidence="2 3" key="1">
    <citation type="submission" date="2018-11" db="EMBL/GenBank/DDBJ databases">
        <title>Genome assembly of Steccherinum ochraceum LE-BIN_3174, the white-rot fungus of the Steccherinaceae family (The Residual Polyporoid clade, Polyporales, Basidiomycota).</title>
        <authorList>
            <person name="Fedorova T.V."/>
            <person name="Glazunova O.A."/>
            <person name="Landesman E.O."/>
            <person name="Moiseenko K.V."/>
            <person name="Psurtseva N.V."/>
            <person name="Savinova O.S."/>
            <person name="Shakhova N.V."/>
            <person name="Tyazhelova T.V."/>
            <person name="Vasina D.V."/>
        </authorList>
    </citation>
    <scope>NUCLEOTIDE SEQUENCE [LARGE SCALE GENOMIC DNA]</scope>
    <source>
        <strain evidence="2 3">LE-BIN_3174</strain>
    </source>
</reference>
<keyword evidence="1" id="KW-0812">Transmembrane</keyword>
<keyword evidence="1" id="KW-0472">Membrane</keyword>
<dbReference type="EMBL" id="RWJN01000535">
    <property type="protein sequence ID" value="TCD60850.1"/>
    <property type="molecule type" value="Genomic_DNA"/>
</dbReference>
<feature type="transmembrane region" description="Helical" evidence="1">
    <location>
        <begin position="97"/>
        <end position="120"/>
    </location>
</feature>
<name>A0A4R0R1N5_9APHY</name>
<dbReference type="Proteomes" id="UP000292702">
    <property type="component" value="Unassembled WGS sequence"/>
</dbReference>
<dbReference type="AlphaFoldDB" id="A0A4R0R1N5"/>
<evidence type="ECO:0000313" key="3">
    <source>
        <dbReference type="Proteomes" id="UP000292702"/>
    </source>
</evidence>
<sequence length="371" mass="40265">MDSLFPPNPLAPLAWVNSNVAAELQITRYVLSAAAGAWVWDNLMSLPDLIRMYSASSPKPPDVVQTISRIASGTFIFAALMLNVVPVDNCEAMAKAVGWTAAITLPLHTLPFFFCVKAVFYEKKLVIAAFAVSCIATIGASLTSPFFIHASPIDPTQECLVDTGMAYSAGIVAVAVNNGATFFAVSFHLSLYSQAETWSGRIKAFCRKRGMGEVSRLLLETGQLYVIPIVLFNIAAAIVNVIPSIPSLYRLLFVVLSVTVQSCMTSRIHRQIKLGLMNTHPTSVRTSVVDRSLQFQRSGDARVSSMSQSQSYATQGTRNVVRAWPDPGARVIALSTPREKMVELDAIAESRTSEDDVMDITKETAGSEVHV</sequence>
<dbReference type="OrthoDB" id="3038990at2759"/>
<feature type="transmembrane region" description="Helical" evidence="1">
    <location>
        <begin position="217"/>
        <end position="242"/>
    </location>
</feature>
<gene>
    <name evidence="2" type="ORF">EIP91_009399</name>
</gene>
<protein>
    <submittedName>
        <fullName evidence="2">Uncharacterized protein</fullName>
    </submittedName>
</protein>
<feature type="transmembrane region" description="Helical" evidence="1">
    <location>
        <begin position="127"/>
        <end position="148"/>
    </location>
</feature>
<evidence type="ECO:0000313" key="2">
    <source>
        <dbReference type="EMBL" id="TCD60850.1"/>
    </source>
</evidence>
<evidence type="ECO:0000256" key="1">
    <source>
        <dbReference type="SAM" id="Phobius"/>
    </source>
</evidence>
<feature type="transmembrane region" description="Helical" evidence="1">
    <location>
        <begin position="168"/>
        <end position="192"/>
    </location>
</feature>